<keyword evidence="1" id="KW-0812">Transmembrane</keyword>
<protein>
    <submittedName>
        <fullName evidence="2">Uncharacterized protein</fullName>
    </submittedName>
</protein>
<dbReference type="Proteomes" id="UP000240760">
    <property type="component" value="Unassembled WGS sequence"/>
</dbReference>
<accession>A0A2T4CCL9</accession>
<organism evidence="2 3">
    <name type="scientific">Trichoderma longibrachiatum ATCC 18648</name>
    <dbReference type="NCBI Taxonomy" id="983965"/>
    <lineage>
        <taxon>Eukaryota</taxon>
        <taxon>Fungi</taxon>
        <taxon>Dikarya</taxon>
        <taxon>Ascomycota</taxon>
        <taxon>Pezizomycotina</taxon>
        <taxon>Sordariomycetes</taxon>
        <taxon>Hypocreomycetidae</taxon>
        <taxon>Hypocreales</taxon>
        <taxon>Hypocreaceae</taxon>
        <taxon>Trichoderma</taxon>
    </lineage>
</organism>
<name>A0A2T4CCL9_TRILO</name>
<keyword evidence="3" id="KW-1185">Reference proteome</keyword>
<sequence length="129" mass="14324">MSGINAYLQGSSVETSGSIGLISGYLQHKHMMGYEFSTQFGWALSLIHTSLNIITMVTMLPMNISGKKPCVQATSSSRQMRASADHRSCLGPSHLPLDDMGLSTCITDDRMDLVLCWQLPRPEYNSRRR</sequence>
<evidence type="ECO:0000313" key="2">
    <source>
        <dbReference type="EMBL" id="PTB79300.1"/>
    </source>
</evidence>
<dbReference type="EMBL" id="KZ679128">
    <property type="protein sequence ID" value="PTB79300.1"/>
    <property type="molecule type" value="Genomic_DNA"/>
</dbReference>
<keyword evidence="1" id="KW-0472">Membrane</keyword>
<keyword evidence="1" id="KW-1133">Transmembrane helix</keyword>
<proteinExistence type="predicted"/>
<dbReference type="AlphaFoldDB" id="A0A2T4CCL9"/>
<reference evidence="2 3" key="1">
    <citation type="submission" date="2016-07" db="EMBL/GenBank/DDBJ databases">
        <title>Multiple horizontal gene transfer events from other fungi enriched the ability of initially mycotrophic Trichoderma (Ascomycota) to feed on dead plant biomass.</title>
        <authorList>
            <consortium name="DOE Joint Genome Institute"/>
            <person name="Aerts A."/>
            <person name="Atanasova L."/>
            <person name="Chenthamara K."/>
            <person name="Zhang J."/>
            <person name="Grujic M."/>
            <person name="Henrissat B."/>
            <person name="Kuo A."/>
            <person name="Salamov A."/>
            <person name="Lipzen A."/>
            <person name="Labutti K."/>
            <person name="Barry K."/>
            <person name="Miao Y."/>
            <person name="Rahimi M.J."/>
            <person name="Shen Q."/>
            <person name="Grigoriev I.V."/>
            <person name="Kubicek C.P."/>
            <person name="Druzhinina I.S."/>
        </authorList>
    </citation>
    <scope>NUCLEOTIDE SEQUENCE [LARGE SCALE GENOMIC DNA]</scope>
    <source>
        <strain evidence="2 3">ATCC 18648</strain>
    </source>
</reference>
<feature type="transmembrane region" description="Helical" evidence="1">
    <location>
        <begin position="40"/>
        <end position="60"/>
    </location>
</feature>
<evidence type="ECO:0000256" key="1">
    <source>
        <dbReference type="SAM" id="Phobius"/>
    </source>
</evidence>
<evidence type="ECO:0000313" key="3">
    <source>
        <dbReference type="Proteomes" id="UP000240760"/>
    </source>
</evidence>
<gene>
    <name evidence="2" type="ORF">M440DRAFT_234173</name>
</gene>